<dbReference type="Gene3D" id="3.10.110.10">
    <property type="entry name" value="Ubiquitin Conjugating Enzyme"/>
    <property type="match status" value="1"/>
</dbReference>
<comment type="caution">
    <text evidence="3">The sequence shown here is derived from an EMBL/GenBank/DDBJ whole genome shotgun (WGS) entry which is preliminary data.</text>
</comment>
<dbReference type="SUPFAM" id="SSF54495">
    <property type="entry name" value="UBC-like"/>
    <property type="match status" value="1"/>
</dbReference>
<keyword evidence="4" id="KW-1185">Reference proteome</keyword>
<accession>A0A9P7MIS9</accession>
<reference evidence="3 4" key="1">
    <citation type="journal article" date="2020" name="bioRxiv">
        <title>Whole genome comparisons of ergot fungi reveals the divergence and evolution of species within the genus Claviceps are the result of varying mechanisms driving genome evolution and host range expansion.</title>
        <authorList>
            <person name="Wyka S.A."/>
            <person name="Mondo S.J."/>
            <person name="Liu M."/>
            <person name="Dettman J."/>
            <person name="Nalam V."/>
            <person name="Broders K.D."/>
        </authorList>
    </citation>
    <scope>NUCLEOTIDE SEQUENCE [LARGE SCALE GENOMIC DNA]</scope>
    <source>
        <strain evidence="3 4">CCC 1485</strain>
    </source>
</reference>
<evidence type="ECO:0000256" key="1">
    <source>
        <dbReference type="SAM" id="MobiDB-lite"/>
    </source>
</evidence>
<dbReference type="PROSITE" id="PS50908">
    <property type="entry name" value="RWD"/>
    <property type="match status" value="1"/>
</dbReference>
<dbReference type="CDD" id="cd23823">
    <property type="entry name" value="RWD_GCN2"/>
    <property type="match status" value="1"/>
</dbReference>
<sequence>MGREEQIEEREVLESIFPEEITDLSESEFQVSIKLDIPDEEEDEAPHFLLQVRYPSDYPDVAPHLDLLGAPNAPSHEHFNISNDRDELLSGAQGIIQENLGMAMIFAVVSTIQENALIMIQERKDTVAKAQEELAQAAEREENKKFHGTQVTPETFLKWREGFMKEMEEREKKEEEERLAELKKAKIKEPVKLTGRQLWQRGLAGNADEEIDDEDGVPTGAVGKLAVEA</sequence>
<dbReference type="InterPro" id="IPR040213">
    <property type="entry name" value="GIR2-like"/>
</dbReference>
<proteinExistence type="predicted"/>
<protein>
    <recommendedName>
        <fullName evidence="2">RWD domain-containing protein</fullName>
    </recommendedName>
</protein>
<evidence type="ECO:0000259" key="2">
    <source>
        <dbReference type="PROSITE" id="PS50908"/>
    </source>
</evidence>
<name>A0A9P7MIS9_9HYPO</name>
<evidence type="ECO:0000313" key="4">
    <source>
        <dbReference type="Proteomes" id="UP000706124"/>
    </source>
</evidence>
<dbReference type="AlphaFoldDB" id="A0A9P7MIS9"/>
<feature type="region of interest" description="Disordered" evidence="1">
    <location>
        <begin position="205"/>
        <end position="229"/>
    </location>
</feature>
<feature type="compositionally biased region" description="Acidic residues" evidence="1">
    <location>
        <begin position="207"/>
        <end position="216"/>
    </location>
</feature>
<dbReference type="PANTHER" id="PTHR12292">
    <property type="entry name" value="RWD DOMAIN-CONTAINING PROTEIN"/>
    <property type="match status" value="1"/>
</dbReference>
<dbReference type="SMART" id="SM00591">
    <property type="entry name" value="RWD"/>
    <property type="match status" value="1"/>
</dbReference>
<dbReference type="FunFam" id="3.10.110.10:FF:000075">
    <property type="entry name" value="RWD domain-containing protein (Gir2)"/>
    <property type="match status" value="1"/>
</dbReference>
<dbReference type="Pfam" id="PF05773">
    <property type="entry name" value="RWD"/>
    <property type="match status" value="1"/>
</dbReference>
<dbReference type="Proteomes" id="UP000706124">
    <property type="component" value="Unassembled WGS sequence"/>
</dbReference>
<dbReference type="InterPro" id="IPR006575">
    <property type="entry name" value="RWD_dom"/>
</dbReference>
<dbReference type="EMBL" id="SRPO01000021">
    <property type="protein sequence ID" value="KAG5948026.1"/>
    <property type="molecule type" value="Genomic_DNA"/>
</dbReference>
<feature type="domain" description="RWD" evidence="2">
    <location>
        <begin position="8"/>
        <end position="119"/>
    </location>
</feature>
<evidence type="ECO:0000313" key="3">
    <source>
        <dbReference type="EMBL" id="KAG5948026.1"/>
    </source>
</evidence>
<organism evidence="3 4">
    <name type="scientific">Claviceps pazoutovae</name>
    <dbReference type="NCBI Taxonomy" id="1649127"/>
    <lineage>
        <taxon>Eukaryota</taxon>
        <taxon>Fungi</taxon>
        <taxon>Dikarya</taxon>
        <taxon>Ascomycota</taxon>
        <taxon>Pezizomycotina</taxon>
        <taxon>Sordariomycetes</taxon>
        <taxon>Hypocreomycetidae</taxon>
        <taxon>Hypocreales</taxon>
        <taxon>Clavicipitaceae</taxon>
        <taxon>Claviceps</taxon>
    </lineage>
</organism>
<gene>
    <name evidence="3" type="ORF">E4U60_002439</name>
</gene>
<dbReference type="OrthoDB" id="277175at2759"/>
<dbReference type="InterPro" id="IPR016135">
    <property type="entry name" value="UBQ-conjugating_enzyme/RWD"/>
</dbReference>